<dbReference type="Gene3D" id="3.30.565.10">
    <property type="entry name" value="Histidine kinase-like ATPase, C-terminal domain"/>
    <property type="match status" value="1"/>
</dbReference>
<comment type="catalytic activity">
    <reaction evidence="1">
        <text>ATP + protein L-histidine = ADP + protein N-phospho-L-histidine.</text>
        <dbReference type="EC" id="2.7.13.3"/>
    </reaction>
</comment>
<organism evidence="12 13">
    <name type="scientific">Pedobacter soli</name>
    <dbReference type="NCBI Taxonomy" id="390242"/>
    <lineage>
        <taxon>Bacteria</taxon>
        <taxon>Pseudomonadati</taxon>
        <taxon>Bacteroidota</taxon>
        <taxon>Sphingobacteriia</taxon>
        <taxon>Sphingobacteriales</taxon>
        <taxon>Sphingobacteriaceae</taxon>
        <taxon>Pedobacter</taxon>
    </lineage>
</organism>
<evidence type="ECO:0000256" key="7">
    <source>
        <dbReference type="ARBA" id="ARBA00022840"/>
    </source>
</evidence>
<dbReference type="InterPro" id="IPR011990">
    <property type="entry name" value="TPR-like_helical_dom_sf"/>
</dbReference>
<keyword evidence="13" id="KW-1185">Reference proteome</keyword>
<dbReference type="STRING" id="390242.SAMN04488024_101470"/>
<proteinExistence type="predicted"/>
<feature type="domain" description="Histidine kinase" evidence="11">
    <location>
        <begin position="480"/>
        <end position="672"/>
    </location>
</feature>
<evidence type="ECO:0000313" key="12">
    <source>
        <dbReference type="EMBL" id="SDC18718.1"/>
    </source>
</evidence>
<evidence type="ECO:0000256" key="10">
    <source>
        <dbReference type="SAM" id="SignalP"/>
    </source>
</evidence>
<dbReference type="Gene3D" id="1.25.40.10">
    <property type="entry name" value="Tetratricopeptide repeat domain"/>
    <property type="match status" value="2"/>
</dbReference>
<protein>
    <recommendedName>
        <fullName evidence="2">histidine kinase</fullName>
        <ecNumber evidence="2">2.7.13.3</ecNumber>
    </recommendedName>
</protein>
<dbReference type="GO" id="GO:0000155">
    <property type="term" value="F:phosphorelay sensor kinase activity"/>
    <property type="evidence" value="ECO:0007669"/>
    <property type="project" value="InterPro"/>
</dbReference>
<dbReference type="Proteomes" id="UP000199455">
    <property type="component" value="Unassembled WGS sequence"/>
</dbReference>
<evidence type="ECO:0000256" key="6">
    <source>
        <dbReference type="ARBA" id="ARBA00022777"/>
    </source>
</evidence>
<dbReference type="PROSITE" id="PS50109">
    <property type="entry name" value="HIS_KIN"/>
    <property type="match status" value="1"/>
</dbReference>
<dbReference type="PANTHER" id="PTHR24421">
    <property type="entry name" value="NITRATE/NITRITE SENSOR PROTEIN NARX-RELATED"/>
    <property type="match status" value="1"/>
</dbReference>
<dbReference type="InterPro" id="IPR011712">
    <property type="entry name" value="Sig_transdc_His_kin_sub3_dim/P"/>
</dbReference>
<feature type="chain" id="PRO_5011660451" description="histidine kinase" evidence="10">
    <location>
        <begin position="21"/>
        <end position="672"/>
    </location>
</feature>
<dbReference type="InterPro" id="IPR003594">
    <property type="entry name" value="HATPase_dom"/>
</dbReference>
<keyword evidence="5" id="KW-0547">Nucleotide-binding</keyword>
<evidence type="ECO:0000256" key="4">
    <source>
        <dbReference type="ARBA" id="ARBA00022679"/>
    </source>
</evidence>
<evidence type="ECO:0000256" key="2">
    <source>
        <dbReference type="ARBA" id="ARBA00012438"/>
    </source>
</evidence>
<evidence type="ECO:0000256" key="8">
    <source>
        <dbReference type="ARBA" id="ARBA00023012"/>
    </source>
</evidence>
<dbReference type="CDD" id="cd16917">
    <property type="entry name" value="HATPase_UhpB-NarQ-NarX-like"/>
    <property type="match status" value="1"/>
</dbReference>
<keyword evidence="6 12" id="KW-0418">Kinase</keyword>
<dbReference type="SUPFAM" id="SSF55874">
    <property type="entry name" value="ATPase domain of HSP90 chaperone/DNA topoisomerase II/histidine kinase"/>
    <property type="match status" value="1"/>
</dbReference>
<dbReference type="EC" id="2.7.13.3" evidence="2"/>
<keyword evidence="9" id="KW-0472">Membrane</keyword>
<evidence type="ECO:0000259" key="11">
    <source>
        <dbReference type="PROSITE" id="PS50109"/>
    </source>
</evidence>
<evidence type="ECO:0000256" key="3">
    <source>
        <dbReference type="ARBA" id="ARBA00022553"/>
    </source>
</evidence>
<dbReference type="GO" id="GO:0046983">
    <property type="term" value="F:protein dimerization activity"/>
    <property type="evidence" value="ECO:0007669"/>
    <property type="project" value="InterPro"/>
</dbReference>
<keyword evidence="3" id="KW-0597">Phosphoprotein</keyword>
<keyword evidence="9" id="KW-0812">Transmembrane</keyword>
<keyword evidence="4" id="KW-0808">Transferase</keyword>
<reference evidence="13" key="1">
    <citation type="submission" date="2016-10" db="EMBL/GenBank/DDBJ databases">
        <authorList>
            <person name="Varghese N."/>
            <person name="Submissions S."/>
        </authorList>
    </citation>
    <scope>NUCLEOTIDE SEQUENCE [LARGE SCALE GENOMIC DNA]</scope>
    <source>
        <strain evidence="13">DSM 18609</strain>
    </source>
</reference>
<dbReference type="Pfam" id="PF02518">
    <property type="entry name" value="HATPase_c"/>
    <property type="match status" value="1"/>
</dbReference>
<gene>
    <name evidence="12" type="ORF">SAMN04488024_101470</name>
</gene>
<feature type="transmembrane region" description="Helical" evidence="9">
    <location>
        <begin position="414"/>
        <end position="437"/>
    </location>
</feature>
<evidence type="ECO:0000256" key="9">
    <source>
        <dbReference type="SAM" id="Phobius"/>
    </source>
</evidence>
<dbReference type="GO" id="GO:0016020">
    <property type="term" value="C:membrane"/>
    <property type="evidence" value="ECO:0007669"/>
    <property type="project" value="InterPro"/>
</dbReference>
<dbReference type="GO" id="GO:0005524">
    <property type="term" value="F:ATP binding"/>
    <property type="evidence" value="ECO:0007669"/>
    <property type="project" value="UniProtKB-KW"/>
</dbReference>
<dbReference type="EMBL" id="FMZH01000001">
    <property type="protein sequence ID" value="SDC18718.1"/>
    <property type="molecule type" value="Genomic_DNA"/>
</dbReference>
<keyword evidence="7" id="KW-0067">ATP-binding</keyword>
<dbReference type="SMART" id="SM00387">
    <property type="entry name" value="HATPase_c"/>
    <property type="match status" value="1"/>
</dbReference>
<dbReference type="PANTHER" id="PTHR24421:SF10">
    <property type="entry name" value="NITRATE_NITRITE SENSOR PROTEIN NARQ"/>
    <property type="match status" value="1"/>
</dbReference>
<keyword evidence="10" id="KW-0732">Signal</keyword>
<dbReference type="Gene3D" id="1.20.5.1930">
    <property type="match status" value="1"/>
</dbReference>
<dbReference type="InterPro" id="IPR036890">
    <property type="entry name" value="HATPase_C_sf"/>
</dbReference>
<evidence type="ECO:0000256" key="5">
    <source>
        <dbReference type="ARBA" id="ARBA00022741"/>
    </source>
</evidence>
<keyword evidence="9" id="KW-1133">Transmembrane helix</keyword>
<sequence length="672" mass="77301">MRMRRISWLIAFLFFSLHLAAQLPAQDKKYLDSLNRLAVNTKSDSVRAELYFTLSDYWVDRDSAKTIGYLNKGIKYGQPYRYLRGRYYYLLADYYAAKYPAKAESNYLKADQEFAGFTTKRAYKQRAMLWHNYALLQQHKDDLKATLEILVKRVLPLSEKGGDNIQLGTEYISISTIFMNLDQFDKAVKYSEAGIKYFQHTPPGQFYLLVNAYLTTAESYYHLDNVAQTKRYLDLAKAVLNKSAGVVSHSNMEIFWLKYHEVLSWHLIAIKQYDAALINIEKGTELATKIEDQYTVQALAFNRYDVLFAQHKYAEAERLLLHLAGQKEIHALADNRLITFNKLSDFYQATGNMNEAYNWLKKSKGLSDSINESKLKSDINTLEIKYHAAENQKKIAGLSAEKKQNLLTLKNQRLANWLLTATIVLLLVLTGFIFFYYRSYKKLALQREINLKQQATELAQKQQIEVTRAMLDAEENERNRVARDLHDGLGGMLAGVKINLLSWAKYNKNMETQDFELQRIISQLDGSVNELRNIARNMMPQTLLNYGLEAALKELCESVMDRDLEVDFQAINISKEIGLSQQISIYRIVQEILANILKHAGATEILLQCSENQHRFYITAEDNGKGFDVKSSNLKNGLGLANIRKRVEYFNGRFDIASTINEGTTINIELDV</sequence>
<accession>A0A1G6JJ85</accession>
<evidence type="ECO:0000256" key="1">
    <source>
        <dbReference type="ARBA" id="ARBA00000085"/>
    </source>
</evidence>
<name>A0A1G6JJ85_9SPHI</name>
<dbReference type="AlphaFoldDB" id="A0A1G6JJ85"/>
<feature type="signal peptide" evidence="10">
    <location>
        <begin position="1"/>
        <end position="20"/>
    </location>
</feature>
<keyword evidence="8" id="KW-0902">Two-component regulatory system</keyword>
<dbReference type="SUPFAM" id="SSF48452">
    <property type="entry name" value="TPR-like"/>
    <property type="match status" value="1"/>
</dbReference>
<dbReference type="InterPro" id="IPR005467">
    <property type="entry name" value="His_kinase_dom"/>
</dbReference>
<dbReference type="InterPro" id="IPR050482">
    <property type="entry name" value="Sensor_HK_TwoCompSys"/>
</dbReference>
<evidence type="ECO:0000313" key="13">
    <source>
        <dbReference type="Proteomes" id="UP000199455"/>
    </source>
</evidence>
<dbReference type="Pfam" id="PF07730">
    <property type="entry name" value="HisKA_3"/>
    <property type="match status" value="1"/>
</dbReference>